<evidence type="ECO:0000256" key="2">
    <source>
        <dbReference type="ARBA" id="ARBA00023136"/>
    </source>
</evidence>
<dbReference type="InterPro" id="IPR037066">
    <property type="entry name" value="Plug_dom_sf"/>
</dbReference>
<name>A0A327RY69_9SPHI</name>
<reference evidence="5 6" key="1">
    <citation type="submission" date="2018-06" db="EMBL/GenBank/DDBJ databases">
        <title>Genomic Encyclopedia of Archaeal and Bacterial Type Strains, Phase II (KMG-II): from individual species to whole genera.</title>
        <authorList>
            <person name="Goeker M."/>
        </authorList>
    </citation>
    <scope>NUCLEOTIDE SEQUENCE [LARGE SCALE GENOMIC DNA]</scope>
    <source>
        <strain evidence="5 6">DSM 14825</strain>
    </source>
</reference>
<dbReference type="PANTHER" id="PTHR40980">
    <property type="entry name" value="PLUG DOMAIN-CONTAINING PROTEIN"/>
    <property type="match status" value="1"/>
</dbReference>
<keyword evidence="2" id="KW-0472">Membrane</keyword>
<dbReference type="Pfam" id="PF14905">
    <property type="entry name" value="OMP_b-brl_3"/>
    <property type="match status" value="1"/>
</dbReference>
<accession>A0A327RY69</accession>
<evidence type="ECO:0000259" key="4">
    <source>
        <dbReference type="Pfam" id="PF14905"/>
    </source>
</evidence>
<dbReference type="InterPro" id="IPR036942">
    <property type="entry name" value="Beta-barrel_TonB_sf"/>
</dbReference>
<comment type="caution">
    <text evidence="5">The sequence shown here is derived from an EMBL/GenBank/DDBJ whole genome shotgun (WGS) entry which is preliminary data.</text>
</comment>
<protein>
    <submittedName>
        <fullName evidence="5">Outer membrane receptor protein involved in Fe transport</fullName>
    </submittedName>
</protein>
<gene>
    <name evidence="5" type="ORF">LY11_05062</name>
</gene>
<dbReference type="Proteomes" id="UP000249754">
    <property type="component" value="Unassembled WGS sequence"/>
</dbReference>
<dbReference type="SUPFAM" id="SSF49464">
    <property type="entry name" value="Carboxypeptidase regulatory domain-like"/>
    <property type="match status" value="1"/>
</dbReference>
<organism evidence="5 6">
    <name type="scientific">Pedobacter cryoconitis</name>
    <dbReference type="NCBI Taxonomy" id="188932"/>
    <lineage>
        <taxon>Bacteria</taxon>
        <taxon>Pseudomonadati</taxon>
        <taxon>Bacteroidota</taxon>
        <taxon>Sphingobacteriia</taxon>
        <taxon>Sphingobacteriales</taxon>
        <taxon>Sphingobacteriaceae</taxon>
        <taxon>Pedobacter</taxon>
    </lineage>
</organism>
<dbReference type="Gene3D" id="2.170.130.10">
    <property type="entry name" value="TonB-dependent receptor, plug domain"/>
    <property type="match status" value="1"/>
</dbReference>
<dbReference type="Gene3D" id="2.60.40.1120">
    <property type="entry name" value="Carboxypeptidase-like, regulatory domain"/>
    <property type="match status" value="1"/>
</dbReference>
<feature type="domain" description="Outer membrane protein beta-barrel" evidence="4">
    <location>
        <begin position="400"/>
        <end position="796"/>
    </location>
</feature>
<dbReference type="EMBL" id="QLLR01000045">
    <property type="protein sequence ID" value="RAJ21012.1"/>
    <property type="molecule type" value="Genomic_DNA"/>
</dbReference>
<dbReference type="InterPro" id="IPR008969">
    <property type="entry name" value="CarboxyPept-like_regulatory"/>
</dbReference>
<keyword evidence="5" id="KW-0675">Receptor</keyword>
<evidence type="ECO:0000256" key="1">
    <source>
        <dbReference type="ARBA" id="ARBA00004442"/>
    </source>
</evidence>
<sequence length="819" mass="93111">MNKPEFAIALPFVDLKDGSSIGSNEENLMKIKFTALLSLCLCLVSISKVYAQQINISGIVQDSDKQPLEYSEIALYKKADSILVKRALSDVSGKFTVTAAPGEYTLKINYPGKVFFYKNISVSQNINLGIIQIENKSKELREVVVSGKKKLIERKIDRLVFNVENSIASQGMDATEALNNTPMVRVDKNNGISIVGKSGVSVMVNERMINLSGSELVNYLQSLRSDNISKIEVITTPPAKYEAQGNSGIINIVLKKNPNLGWSGNLSSTYVRKSLNGYLNNAVFNYQSSRLSASLKLRHYDREKKSIERTSVESQNSIFSVDNRVDMNDGLGANFSLDYKLTDKSKIGVIYDFGRGHVNMDINNSSIYKTGQTPDSLLTTYAEHRYKIPANTLNLYYDLKLDSTGKTLSISGNYFSNIQENGINFKTLNTNSLQSTTIRNYSKIDYNIWSGQADLTLPYKWAKLETGAKYTLFKNSSDIQYFNFLNNDYVINPANSNLFDYKEQNLAGYISLEKDFNEKWSAKAGLRYEYSIIEGILPATQTKTKNNYGKLFPSMYVSYTPDKDNVFSANYSRRINRPFFRALNPYRWYSNTYTYAEGNPLLQPSYNDNVELGYSYKNTLSFTLYNQYGRNNYGQVVEFDNGYKITSYQNYYNENNTGLTINYFDTFFKIWETSINVNAYYTKTKGLLPQIVGQESFSVYYTTNNTISLNKSKTLYLLMNFWQTFPYNKGNSLIKGSYEFAPGVKMSFLDKKLQFSAIANDVFKSDRGRGYTTYSNSITTFDNYYDARTLTLSLTYNFGNNKVKGANKSIRFDEKNRAN</sequence>
<dbReference type="OrthoDB" id="606851at2"/>
<keyword evidence="3" id="KW-0998">Cell outer membrane</keyword>
<evidence type="ECO:0000256" key="3">
    <source>
        <dbReference type="ARBA" id="ARBA00023237"/>
    </source>
</evidence>
<dbReference type="GO" id="GO:0009279">
    <property type="term" value="C:cell outer membrane"/>
    <property type="evidence" value="ECO:0007669"/>
    <property type="project" value="UniProtKB-SubCell"/>
</dbReference>
<dbReference type="PANTHER" id="PTHR40980:SF3">
    <property type="entry name" value="TONB-DEPENDENT RECEPTOR-LIKE BETA-BARREL DOMAIN-CONTAINING PROTEIN"/>
    <property type="match status" value="1"/>
</dbReference>
<dbReference type="Gene3D" id="2.40.170.20">
    <property type="entry name" value="TonB-dependent receptor, beta-barrel domain"/>
    <property type="match status" value="1"/>
</dbReference>
<evidence type="ECO:0000313" key="6">
    <source>
        <dbReference type="Proteomes" id="UP000249754"/>
    </source>
</evidence>
<dbReference type="SUPFAM" id="SSF56935">
    <property type="entry name" value="Porins"/>
    <property type="match status" value="1"/>
</dbReference>
<proteinExistence type="predicted"/>
<comment type="subcellular location">
    <subcellularLocation>
        <location evidence="1">Cell outer membrane</location>
    </subcellularLocation>
</comment>
<evidence type="ECO:0000313" key="5">
    <source>
        <dbReference type="EMBL" id="RAJ21012.1"/>
    </source>
</evidence>
<dbReference type="InterPro" id="IPR041700">
    <property type="entry name" value="OMP_b-brl_3"/>
</dbReference>
<dbReference type="RefSeq" id="WP_111636343.1">
    <property type="nucleotide sequence ID" value="NZ_QLLR01000045.1"/>
</dbReference>
<dbReference type="AlphaFoldDB" id="A0A327RY69"/>